<evidence type="ECO:0000256" key="3">
    <source>
        <dbReference type="ARBA" id="ARBA00023125"/>
    </source>
</evidence>
<dbReference type="PANTHER" id="PTHR30537">
    <property type="entry name" value="HTH-TYPE TRANSCRIPTIONAL REGULATOR"/>
    <property type="match status" value="1"/>
</dbReference>
<dbReference type="Gene3D" id="1.10.10.10">
    <property type="entry name" value="Winged helix-like DNA-binding domain superfamily/Winged helix DNA-binding domain"/>
    <property type="match status" value="1"/>
</dbReference>
<protein>
    <submittedName>
        <fullName evidence="6">LysR family transcriptional regulator</fullName>
    </submittedName>
</protein>
<sequence>MFDLNDLYLYAKVVEHGGFAPAGRILGLPKSRLSRRVAKLEERLGVRLIQRSTRQFQVTEVGLEYYRHCLGMLEQAVAAEDAVERNRAEPRGIVRLASSTALLDSRLAPMLARFMAQCPVVELLVKSYNRRVDVIGEGFDLVLSVQHQPLESSELVMRRLAPSRQCLVAAPGLLAEHGRPLSPEGLQLLPSLNWGANVQDATWMLIGPAGAEAAVRHRPRVVSDDLAVLREAALAAVGAVLLPEEAVRADLADGRLVHVLDDWAPREGEVVALFPSRRGLMPAVRKLIDYLADAFEQEQQAATPVRAR</sequence>
<dbReference type="InterPro" id="IPR058163">
    <property type="entry name" value="LysR-type_TF_proteobact-type"/>
</dbReference>
<gene>
    <name evidence="6" type="ORF">DMX07_20650</name>
</gene>
<dbReference type="GO" id="GO:0043565">
    <property type="term" value="F:sequence-specific DNA binding"/>
    <property type="evidence" value="ECO:0007669"/>
    <property type="project" value="TreeGrafter"/>
</dbReference>
<dbReference type="SUPFAM" id="SSF46785">
    <property type="entry name" value="Winged helix' DNA-binding domain"/>
    <property type="match status" value="1"/>
</dbReference>
<reference evidence="6 7" key="1">
    <citation type="submission" date="2018-06" db="EMBL/GenBank/DDBJ databases">
        <title>Pseudomonas diversity within urban Lake Michigan freshwaters.</title>
        <authorList>
            <person name="Batrich M."/>
            <person name="Hatzopoulos T."/>
            <person name="Putonti C."/>
        </authorList>
    </citation>
    <scope>NUCLEOTIDE SEQUENCE [LARGE SCALE GENOMIC DNA]</scope>
    <source>
        <strain evidence="6 7">LBp-160603</strain>
    </source>
</reference>
<evidence type="ECO:0000313" key="7">
    <source>
        <dbReference type="Proteomes" id="UP000247620"/>
    </source>
</evidence>
<dbReference type="Proteomes" id="UP000247620">
    <property type="component" value="Unassembled WGS sequence"/>
</dbReference>
<proteinExistence type="inferred from homology"/>
<dbReference type="RefSeq" id="WP_110702990.1">
    <property type="nucleotide sequence ID" value="NZ_CP151184.1"/>
</dbReference>
<name>A0A2V4HQW5_9PSED</name>
<evidence type="ECO:0000256" key="4">
    <source>
        <dbReference type="ARBA" id="ARBA00023163"/>
    </source>
</evidence>
<dbReference type="Pfam" id="PF03466">
    <property type="entry name" value="LysR_substrate"/>
    <property type="match status" value="1"/>
</dbReference>
<dbReference type="GO" id="GO:0003700">
    <property type="term" value="F:DNA-binding transcription factor activity"/>
    <property type="evidence" value="ECO:0007669"/>
    <property type="project" value="InterPro"/>
</dbReference>
<dbReference type="SUPFAM" id="SSF53850">
    <property type="entry name" value="Periplasmic binding protein-like II"/>
    <property type="match status" value="1"/>
</dbReference>
<evidence type="ECO:0000256" key="2">
    <source>
        <dbReference type="ARBA" id="ARBA00023015"/>
    </source>
</evidence>
<dbReference type="PANTHER" id="PTHR30537:SF31">
    <property type="entry name" value="TRANSCRIPTIONAL REGULATOR, LYSR FAMILY"/>
    <property type="match status" value="1"/>
</dbReference>
<evidence type="ECO:0000259" key="5">
    <source>
        <dbReference type="PROSITE" id="PS50931"/>
    </source>
</evidence>
<dbReference type="EMBL" id="QJRO01000017">
    <property type="protein sequence ID" value="PYB76774.1"/>
    <property type="molecule type" value="Genomic_DNA"/>
</dbReference>
<accession>A0A2V4HQW5</accession>
<dbReference type="InterPro" id="IPR036390">
    <property type="entry name" value="WH_DNA-bd_sf"/>
</dbReference>
<dbReference type="InterPro" id="IPR036388">
    <property type="entry name" value="WH-like_DNA-bd_sf"/>
</dbReference>
<comment type="similarity">
    <text evidence="1">Belongs to the LysR transcriptional regulatory family.</text>
</comment>
<evidence type="ECO:0000313" key="6">
    <source>
        <dbReference type="EMBL" id="PYB76774.1"/>
    </source>
</evidence>
<dbReference type="Gene3D" id="3.40.190.290">
    <property type="match status" value="1"/>
</dbReference>
<organism evidence="6 7">
    <name type="scientific">Pseudomonas soli</name>
    <dbReference type="NCBI Taxonomy" id="1306993"/>
    <lineage>
        <taxon>Bacteria</taxon>
        <taxon>Pseudomonadati</taxon>
        <taxon>Pseudomonadota</taxon>
        <taxon>Gammaproteobacteria</taxon>
        <taxon>Pseudomonadales</taxon>
        <taxon>Pseudomonadaceae</taxon>
        <taxon>Pseudomonas</taxon>
    </lineage>
</organism>
<dbReference type="Pfam" id="PF00126">
    <property type="entry name" value="HTH_1"/>
    <property type="match status" value="1"/>
</dbReference>
<dbReference type="AlphaFoldDB" id="A0A2V4HQW5"/>
<dbReference type="PROSITE" id="PS50931">
    <property type="entry name" value="HTH_LYSR"/>
    <property type="match status" value="1"/>
</dbReference>
<keyword evidence="4" id="KW-0804">Transcription</keyword>
<evidence type="ECO:0000256" key="1">
    <source>
        <dbReference type="ARBA" id="ARBA00009437"/>
    </source>
</evidence>
<dbReference type="GO" id="GO:0006351">
    <property type="term" value="P:DNA-templated transcription"/>
    <property type="evidence" value="ECO:0007669"/>
    <property type="project" value="TreeGrafter"/>
</dbReference>
<dbReference type="FunFam" id="1.10.10.10:FF:000001">
    <property type="entry name" value="LysR family transcriptional regulator"/>
    <property type="match status" value="1"/>
</dbReference>
<keyword evidence="3" id="KW-0238">DNA-binding</keyword>
<feature type="domain" description="HTH lysR-type" evidence="5">
    <location>
        <begin position="2"/>
        <end position="59"/>
    </location>
</feature>
<comment type="caution">
    <text evidence="6">The sequence shown here is derived from an EMBL/GenBank/DDBJ whole genome shotgun (WGS) entry which is preliminary data.</text>
</comment>
<dbReference type="InterPro" id="IPR005119">
    <property type="entry name" value="LysR_subst-bd"/>
</dbReference>
<dbReference type="InterPro" id="IPR000847">
    <property type="entry name" value="LysR_HTH_N"/>
</dbReference>
<keyword evidence="2" id="KW-0805">Transcription regulation</keyword>